<accession>A0ACC2KV66</accession>
<name>A0ACC2KV66_PERAE</name>
<dbReference type="Proteomes" id="UP001234297">
    <property type="component" value="Chromosome 11"/>
</dbReference>
<reference evidence="1 2" key="1">
    <citation type="journal article" date="2022" name="Hortic Res">
        <title>A haplotype resolved chromosomal level avocado genome allows analysis of novel avocado genes.</title>
        <authorList>
            <person name="Nath O."/>
            <person name="Fletcher S.J."/>
            <person name="Hayward A."/>
            <person name="Shaw L.M."/>
            <person name="Masouleh A.K."/>
            <person name="Furtado A."/>
            <person name="Henry R.J."/>
            <person name="Mitter N."/>
        </authorList>
    </citation>
    <scope>NUCLEOTIDE SEQUENCE [LARGE SCALE GENOMIC DNA]</scope>
    <source>
        <strain evidence="2">cv. Hass</strain>
        <tissue evidence="1">Leaves</tissue>
    </source>
</reference>
<evidence type="ECO:0000313" key="1">
    <source>
        <dbReference type="EMBL" id="KAJ8624674.1"/>
    </source>
</evidence>
<sequence>MHIQQKILHEWGDDECLKILQQCRKALPKDGGTLIIVEVVMGQEMDGDDAWGRVKIASDMGMLVYTGGKERTAEEWKLLLASAGFDIYKITPIMMGHSVIDASLGSLFTRHLRIIHRLLVVATTY</sequence>
<keyword evidence="2" id="KW-1185">Reference proteome</keyword>
<gene>
    <name evidence="1" type="ORF">MRB53_033204</name>
</gene>
<comment type="caution">
    <text evidence="1">The sequence shown here is derived from an EMBL/GenBank/DDBJ whole genome shotgun (WGS) entry which is preliminary data.</text>
</comment>
<evidence type="ECO:0000313" key="2">
    <source>
        <dbReference type="Proteomes" id="UP001234297"/>
    </source>
</evidence>
<dbReference type="EMBL" id="CM056819">
    <property type="protein sequence ID" value="KAJ8624674.1"/>
    <property type="molecule type" value="Genomic_DNA"/>
</dbReference>
<organism evidence="1 2">
    <name type="scientific">Persea americana</name>
    <name type="common">Avocado</name>
    <dbReference type="NCBI Taxonomy" id="3435"/>
    <lineage>
        <taxon>Eukaryota</taxon>
        <taxon>Viridiplantae</taxon>
        <taxon>Streptophyta</taxon>
        <taxon>Embryophyta</taxon>
        <taxon>Tracheophyta</taxon>
        <taxon>Spermatophyta</taxon>
        <taxon>Magnoliopsida</taxon>
        <taxon>Magnoliidae</taxon>
        <taxon>Laurales</taxon>
        <taxon>Lauraceae</taxon>
        <taxon>Persea</taxon>
    </lineage>
</organism>
<proteinExistence type="predicted"/>
<protein>
    <submittedName>
        <fullName evidence="1">Uncharacterized protein</fullName>
    </submittedName>
</protein>